<reference evidence="2" key="1">
    <citation type="submission" date="2016-11" db="EMBL/GenBank/DDBJ databases">
        <authorList>
            <person name="Varghese N."/>
            <person name="Submissions S."/>
        </authorList>
    </citation>
    <scope>NUCLEOTIDE SEQUENCE [LARGE SCALE GENOMIC DNA]</scope>
    <source>
        <strain evidence="2">USBA-503</strain>
    </source>
</reference>
<dbReference type="EMBL" id="FRAF01000053">
    <property type="protein sequence ID" value="SHL17864.1"/>
    <property type="molecule type" value="Genomic_DNA"/>
</dbReference>
<keyword evidence="2" id="KW-1185">Reference proteome</keyword>
<dbReference type="Proteomes" id="UP000184016">
    <property type="component" value="Unassembled WGS sequence"/>
</dbReference>
<dbReference type="STRING" id="1830138.SAMN05443507_1537"/>
<evidence type="ECO:0000313" key="2">
    <source>
        <dbReference type="Proteomes" id="UP000184016"/>
    </source>
</evidence>
<accession>A0A1M6YHQ1</accession>
<organism evidence="1 2">
    <name type="scientific">Alicyclobacillus tolerans</name>
    <dbReference type="NCBI Taxonomy" id="90970"/>
    <lineage>
        <taxon>Bacteria</taxon>
        <taxon>Bacillati</taxon>
        <taxon>Bacillota</taxon>
        <taxon>Bacilli</taxon>
        <taxon>Bacillales</taxon>
        <taxon>Alicyclobacillaceae</taxon>
        <taxon>Alicyclobacillus</taxon>
    </lineage>
</organism>
<sequence>MYKDRYIYPAIFHFAEDGISIEFPDFPG</sequence>
<proteinExistence type="predicted"/>
<name>A0A1M6YHQ1_9BACL</name>
<protein>
    <submittedName>
        <fullName evidence="1">Uncharacterized protein</fullName>
    </submittedName>
</protein>
<evidence type="ECO:0000313" key="1">
    <source>
        <dbReference type="EMBL" id="SHL17864.1"/>
    </source>
</evidence>
<dbReference type="AlphaFoldDB" id="A0A1M6YHQ1"/>
<feature type="non-terminal residue" evidence="1">
    <location>
        <position position="28"/>
    </location>
</feature>
<gene>
    <name evidence="1" type="ORF">SAMN05443507_1537</name>
</gene>
<dbReference type="Gene3D" id="3.30.160.250">
    <property type="match status" value="1"/>
</dbReference>